<keyword evidence="1" id="KW-1133">Transmembrane helix</keyword>
<keyword evidence="1" id="KW-0472">Membrane</keyword>
<evidence type="ECO:0000313" key="3">
    <source>
        <dbReference type="EMBL" id="GER04670.1"/>
    </source>
</evidence>
<evidence type="ECO:0000259" key="2">
    <source>
        <dbReference type="Pfam" id="PF19580"/>
    </source>
</evidence>
<dbReference type="Proteomes" id="UP000324996">
    <property type="component" value="Unassembled WGS sequence"/>
</dbReference>
<dbReference type="GO" id="GO:0003824">
    <property type="term" value="F:catalytic activity"/>
    <property type="evidence" value="ECO:0007669"/>
    <property type="project" value="InterPro"/>
</dbReference>
<dbReference type="Gene3D" id="3.60.10.10">
    <property type="entry name" value="Endonuclease/exonuclease/phosphatase"/>
    <property type="match status" value="1"/>
</dbReference>
<sequence length="243" mass="26213">MNNTSGGEPGANIRTAFLYNPDRVDLVPGSLMTLPGSDSDPAFDNARKPLVGTFVFNGHEVTIVNNHFTSKGGSSPLFGTVQPSINGGEDKRVAQATLVNSFIEGLLSDNPTANIIALGDLNEFQFMAPLLALTGLTTNQILTNLAQLQLTPEDLFSFIFEGNAQLLDHILISSQLLQQNPLIDIVHLNSGLLEFFADHDPVLASFLLPQLVDIPTVSSLLLFLVGFFLLVALSRKRSLALRS</sequence>
<dbReference type="Pfam" id="PF19580">
    <property type="entry name" value="Exo_endo_phos_3"/>
    <property type="match status" value="1"/>
</dbReference>
<keyword evidence="4" id="KW-1185">Reference proteome</keyword>
<feature type="domain" description="Endonuclease/exonuclease/phosphatase" evidence="2">
    <location>
        <begin position="13"/>
        <end position="179"/>
    </location>
</feature>
<dbReference type="InterPro" id="IPR005135">
    <property type="entry name" value="Endo/exonuclease/phosphatase"/>
</dbReference>
<feature type="transmembrane region" description="Helical" evidence="1">
    <location>
        <begin position="214"/>
        <end position="233"/>
    </location>
</feature>
<proteinExistence type="predicted"/>
<evidence type="ECO:0000313" key="4">
    <source>
        <dbReference type="Proteomes" id="UP000324996"/>
    </source>
</evidence>
<dbReference type="RefSeq" id="WP_150007194.1">
    <property type="nucleotide sequence ID" value="NZ_BKCN01000012.1"/>
</dbReference>
<dbReference type="EMBL" id="BKCN01000012">
    <property type="protein sequence ID" value="GER04670.1"/>
    <property type="molecule type" value="Genomic_DNA"/>
</dbReference>
<gene>
    <name evidence="3" type="ORF">JCM17846_23520</name>
</gene>
<keyword evidence="1" id="KW-0812">Transmembrane</keyword>
<organism evidence="3 4">
    <name type="scientific">Iodidimonas nitroreducens</name>
    <dbReference type="NCBI Taxonomy" id="1236968"/>
    <lineage>
        <taxon>Bacteria</taxon>
        <taxon>Pseudomonadati</taxon>
        <taxon>Pseudomonadota</taxon>
        <taxon>Alphaproteobacteria</taxon>
        <taxon>Iodidimonadales</taxon>
        <taxon>Iodidimonadaceae</taxon>
        <taxon>Iodidimonas</taxon>
    </lineage>
</organism>
<comment type="caution">
    <text evidence="3">The sequence shown here is derived from an EMBL/GenBank/DDBJ whole genome shotgun (WGS) entry which is preliminary data.</text>
</comment>
<reference evidence="3 4" key="1">
    <citation type="submission" date="2019-09" db="EMBL/GenBank/DDBJ databases">
        <title>NBRP : Genome information of microbial organism related human and environment.</title>
        <authorList>
            <person name="Hattori M."/>
            <person name="Oshima K."/>
            <person name="Inaba H."/>
            <person name="Suda W."/>
            <person name="Sakamoto M."/>
            <person name="Iino T."/>
            <person name="Kitahara M."/>
            <person name="Oshida Y."/>
            <person name="Iida T."/>
            <person name="Kudo T."/>
            <person name="Itoh T."/>
            <person name="Ohkuma M."/>
        </authorList>
    </citation>
    <scope>NUCLEOTIDE SEQUENCE [LARGE SCALE GENOMIC DNA]</scope>
    <source>
        <strain evidence="3 4">Q-1</strain>
    </source>
</reference>
<dbReference type="PANTHER" id="PTHR42834:SF1">
    <property type="entry name" value="ENDONUCLEASE_EXONUCLEASE_PHOSPHATASE FAMILY PROTEIN (AFU_ORTHOLOGUE AFUA_3G09210)"/>
    <property type="match status" value="1"/>
</dbReference>
<name>A0A5A7NB08_9PROT</name>
<dbReference type="SUPFAM" id="SSF56219">
    <property type="entry name" value="DNase I-like"/>
    <property type="match status" value="1"/>
</dbReference>
<dbReference type="InterPro" id="IPR036691">
    <property type="entry name" value="Endo/exonu/phosph_ase_sf"/>
</dbReference>
<dbReference type="AlphaFoldDB" id="A0A5A7NB08"/>
<accession>A0A5A7NB08</accession>
<protein>
    <recommendedName>
        <fullName evidence="2">Endonuclease/exonuclease/phosphatase domain-containing protein</fullName>
    </recommendedName>
</protein>
<dbReference type="PANTHER" id="PTHR42834">
    <property type="entry name" value="ENDONUCLEASE/EXONUCLEASE/PHOSPHATASE FAMILY PROTEIN (AFU_ORTHOLOGUE AFUA_3G09210)"/>
    <property type="match status" value="1"/>
</dbReference>
<evidence type="ECO:0000256" key="1">
    <source>
        <dbReference type="SAM" id="Phobius"/>
    </source>
</evidence>